<evidence type="ECO:0000313" key="1">
    <source>
        <dbReference type="EMBL" id="AEV17395.1"/>
    </source>
</evidence>
<name>A0ABM5MCR4_GEOTH</name>
<keyword evidence="2" id="KW-1185">Reference proteome</keyword>
<gene>
    <name evidence="1" type="ORF">GTCCBUS3UF5_660</name>
</gene>
<evidence type="ECO:0000313" key="2">
    <source>
        <dbReference type="Proteomes" id="UP000005636"/>
    </source>
</evidence>
<accession>A0ABM5MCR4</accession>
<protein>
    <submittedName>
        <fullName evidence="1">Uncharacterized protein</fullName>
    </submittedName>
</protein>
<proteinExistence type="predicted"/>
<organism evidence="1 2">
    <name type="scientific">Geobacillus thermoleovorans CCB_US3_UF5</name>
    <dbReference type="NCBI Taxonomy" id="1111068"/>
    <lineage>
        <taxon>Bacteria</taxon>
        <taxon>Bacillati</taxon>
        <taxon>Bacillota</taxon>
        <taxon>Bacilli</taxon>
        <taxon>Bacillales</taxon>
        <taxon>Anoxybacillaceae</taxon>
        <taxon>Geobacillus</taxon>
        <taxon>Geobacillus thermoleovorans group</taxon>
    </lineage>
</organism>
<reference evidence="1 2" key="1">
    <citation type="submission" date="2011-11" db="EMBL/GenBank/DDBJ databases">
        <title>Complete genome sequence of thermophilic Geobacillus thermoleovorans CCB_US3_UF5.</title>
        <authorList>
            <person name="Muhd Sakaff M.K.L."/>
            <person name="Abdul Rahman A.Y."/>
            <person name="Saito J.A."/>
            <person name="Hou S."/>
            <person name="Alam M."/>
        </authorList>
    </citation>
    <scope>NUCLEOTIDE SEQUENCE [LARGE SCALE GENOMIC DNA]</scope>
    <source>
        <strain evidence="1 2">CCB_US3_UF5</strain>
    </source>
</reference>
<dbReference type="Proteomes" id="UP000005636">
    <property type="component" value="Chromosome"/>
</dbReference>
<sequence length="43" mass="5153">MRHQATCSFFFFASFCRNKPVDRVLPWKTSNDFLFFSVVLTNF</sequence>
<dbReference type="EMBL" id="CP003125">
    <property type="protein sequence ID" value="AEV17395.1"/>
    <property type="molecule type" value="Genomic_DNA"/>
</dbReference>